<dbReference type="Proteomes" id="UP000056322">
    <property type="component" value="Chromosome 1"/>
</dbReference>
<dbReference type="HOGENOM" id="CLU_037612_5_0_4"/>
<sequence>MKTFLVANPKGGSGKTTLATNLAGYFASRGRHVVLSDMDRQESSLGWLERRPSHLPLIHALNGRSGHLSSLSADINVIDSPAGLRGDKLSDAVKAADWVIVPMQSSSFDINATQDFLEVLKEEKAVRKERTFVAMVGMRVNARTKAAINLEDYLAQSGFPVMGHLRSAQAYVHAAEAGLSLFDMSPSRVKQDIQQWSNLLQWIRAGENKGV</sequence>
<feature type="domain" description="CobQ/CobB/MinD/ParA nucleotide binding" evidence="1">
    <location>
        <begin position="5"/>
        <end position="179"/>
    </location>
</feature>
<protein>
    <submittedName>
        <fullName evidence="2">Cobyrinic acid ac-diamide synthase</fullName>
    </submittedName>
</protein>
<name>A0A0B7IWX3_9PROT</name>
<dbReference type="Gene3D" id="3.40.50.300">
    <property type="entry name" value="P-loop containing nucleotide triphosphate hydrolases"/>
    <property type="match status" value="1"/>
</dbReference>
<dbReference type="PANTHER" id="PTHR13696">
    <property type="entry name" value="P-LOOP CONTAINING NUCLEOSIDE TRIPHOSPHATE HYDROLASE"/>
    <property type="match status" value="1"/>
</dbReference>
<evidence type="ECO:0000313" key="3">
    <source>
        <dbReference type="Proteomes" id="UP000056322"/>
    </source>
</evidence>
<dbReference type="AlphaFoldDB" id="A0A0B7IWX3"/>
<dbReference type="InterPro" id="IPR002586">
    <property type="entry name" value="CobQ/CobB/MinD/ParA_Nub-bd_dom"/>
</dbReference>
<dbReference type="OrthoDB" id="69313at2"/>
<gene>
    <name evidence="2" type="ORF">BN1209_0522</name>
</gene>
<evidence type="ECO:0000259" key="1">
    <source>
        <dbReference type="Pfam" id="PF01656"/>
    </source>
</evidence>
<keyword evidence="3" id="KW-1185">Reference proteome</keyword>
<dbReference type="EMBL" id="LN794158">
    <property type="protein sequence ID" value="CEN55567.1"/>
    <property type="molecule type" value="Genomic_DNA"/>
</dbReference>
<dbReference type="KEGG" id="mbac:BN1209_0522"/>
<dbReference type="RefSeq" id="WP_045750819.1">
    <property type="nucleotide sequence ID" value="NZ_LN794158.1"/>
</dbReference>
<dbReference type="InterPro" id="IPR027417">
    <property type="entry name" value="P-loop_NTPase"/>
</dbReference>
<reference evidence="3" key="1">
    <citation type="submission" date="2014-12" db="EMBL/GenBank/DDBJ databases">
        <authorList>
            <person name="Salcher M.M."/>
        </authorList>
    </citation>
    <scope>NUCLEOTIDE SEQUENCE [LARGE SCALE GENOMIC DNA]</scope>
    <source>
        <strain evidence="3">MMS-10A-171</strain>
    </source>
</reference>
<dbReference type="STRING" id="1581680.BN1209_0522"/>
<dbReference type="Pfam" id="PF01656">
    <property type="entry name" value="CbiA"/>
    <property type="match status" value="1"/>
</dbReference>
<dbReference type="CDD" id="cd02042">
    <property type="entry name" value="ParAB_family"/>
    <property type="match status" value="1"/>
</dbReference>
<dbReference type="PIRSF" id="PIRSF009320">
    <property type="entry name" value="Nuc_binding_HP_1000"/>
    <property type="match status" value="1"/>
</dbReference>
<dbReference type="InterPro" id="IPR050678">
    <property type="entry name" value="DNA_Partitioning_ATPase"/>
</dbReference>
<organism evidence="2 3">
    <name type="scientific">Candidatus Methylopumilus turicensis</name>
    <dbReference type="NCBI Taxonomy" id="1581680"/>
    <lineage>
        <taxon>Bacteria</taxon>
        <taxon>Pseudomonadati</taxon>
        <taxon>Pseudomonadota</taxon>
        <taxon>Betaproteobacteria</taxon>
        <taxon>Nitrosomonadales</taxon>
        <taxon>Methylophilaceae</taxon>
        <taxon>Candidatus Methylopumilus</taxon>
    </lineage>
</organism>
<dbReference type="PANTHER" id="PTHR13696:SF96">
    <property type="entry name" value="COBQ_COBB_MIND_PARA NUCLEOTIDE BINDING DOMAIN-CONTAINING PROTEIN"/>
    <property type="match status" value="1"/>
</dbReference>
<evidence type="ECO:0000313" key="2">
    <source>
        <dbReference type="EMBL" id="CEN55567.1"/>
    </source>
</evidence>
<dbReference type="SUPFAM" id="SSF52540">
    <property type="entry name" value="P-loop containing nucleoside triphosphate hydrolases"/>
    <property type="match status" value="1"/>
</dbReference>
<proteinExistence type="predicted"/>
<accession>A0A0B7IWX3</accession>